<dbReference type="OrthoDB" id="10525180at2759"/>
<dbReference type="AlphaFoldDB" id="A0A8T1XPB5"/>
<dbReference type="EMBL" id="JAEFBJ010000013">
    <property type="protein sequence ID" value="KAG7536205.1"/>
    <property type="molecule type" value="Genomic_DNA"/>
</dbReference>
<accession>A0A8T1XPB5</accession>
<protein>
    <submittedName>
        <fullName evidence="1">Uncharacterized protein</fullName>
    </submittedName>
</protein>
<proteinExistence type="predicted"/>
<dbReference type="Proteomes" id="UP000694251">
    <property type="component" value="Chromosome 13"/>
</dbReference>
<name>A0A8T1XPB5_ARASU</name>
<keyword evidence="2" id="KW-1185">Reference proteome</keyword>
<organism evidence="1 2">
    <name type="scientific">Arabidopsis suecica</name>
    <name type="common">Swedish thale-cress</name>
    <name type="synonym">Cardaminopsis suecica</name>
    <dbReference type="NCBI Taxonomy" id="45249"/>
    <lineage>
        <taxon>Eukaryota</taxon>
        <taxon>Viridiplantae</taxon>
        <taxon>Streptophyta</taxon>
        <taxon>Embryophyta</taxon>
        <taxon>Tracheophyta</taxon>
        <taxon>Spermatophyta</taxon>
        <taxon>Magnoliopsida</taxon>
        <taxon>eudicotyledons</taxon>
        <taxon>Gunneridae</taxon>
        <taxon>Pentapetalae</taxon>
        <taxon>rosids</taxon>
        <taxon>malvids</taxon>
        <taxon>Brassicales</taxon>
        <taxon>Brassicaceae</taxon>
        <taxon>Camelineae</taxon>
        <taxon>Arabidopsis</taxon>
    </lineage>
</organism>
<evidence type="ECO:0000313" key="2">
    <source>
        <dbReference type="Proteomes" id="UP000694251"/>
    </source>
</evidence>
<reference evidence="1 2" key="1">
    <citation type="submission" date="2020-12" db="EMBL/GenBank/DDBJ databases">
        <title>Concerted genomic and epigenomic changes stabilize Arabidopsis allopolyploids.</title>
        <authorList>
            <person name="Chen Z."/>
        </authorList>
    </citation>
    <scope>NUCLEOTIDE SEQUENCE [LARGE SCALE GENOMIC DNA]</scope>
    <source>
        <strain evidence="1">As9502</strain>
        <tissue evidence="1">Leaf</tissue>
    </source>
</reference>
<gene>
    <name evidence="1" type="ORF">ISN44_As13g001650</name>
</gene>
<evidence type="ECO:0000313" key="1">
    <source>
        <dbReference type="EMBL" id="KAG7536205.1"/>
    </source>
</evidence>
<sequence length="48" mass="5849">MEDDERKDEIEIFRTWRGKVEEIESKDVVFGNFEIQNHVYHRSYGFGI</sequence>
<comment type="caution">
    <text evidence="1">The sequence shown here is derived from an EMBL/GenBank/DDBJ whole genome shotgun (WGS) entry which is preliminary data.</text>
</comment>